<dbReference type="Proteomes" id="UP001649230">
    <property type="component" value="Chromosome"/>
</dbReference>
<gene>
    <name evidence="2" type="ORF">L0M14_16040</name>
</gene>
<dbReference type="Pfam" id="PF18604">
    <property type="entry name" value="PreAtp-grasp"/>
    <property type="match status" value="1"/>
</dbReference>
<evidence type="ECO:0000313" key="2">
    <source>
        <dbReference type="EMBL" id="UJF31347.1"/>
    </source>
</evidence>
<dbReference type="SUPFAM" id="SSF56059">
    <property type="entry name" value="Glutathione synthetase ATP-binding domain-like"/>
    <property type="match status" value="1"/>
</dbReference>
<dbReference type="InterPro" id="IPR040754">
    <property type="entry name" value="PreAtp-grasp"/>
</dbReference>
<name>A0ABY3SEJ6_9BACL</name>
<organism evidence="2 3">
    <name type="scientific">Paenibacillus hexagrammi</name>
    <dbReference type="NCBI Taxonomy" id="2908839"/>
    <lineage>
        <taxon>Bacteria</taxon>
        <taxon>Bacillati</taxon>
        <taxon>Bacillota</taxon>
        <taxon>Bacilli</taxon>
        <taxon>Bacillales</taxon>
        <taxon>Paenibacillaceae</taxon>
        <taxon>Paenibacillus</taxon>
    </lineage>
</organism>
<feature type="domain" description="Pre ATP-grasp" evidence="1">
    <location>
        <begin position="54"/>
        <end position="145"/>
    </location>
</feature>
<reference evidence="2 3" key="1">
    <citation type="journal article" date="2024" name="Int. J. Syst. Evol. Microbiol.">
        <title>Paenibacillus hexagrammi sp. nov., a novel bacterium isolated from the gut content of Hexagrammos agrammus.</title>
        <authorList>
            <person name="Jung H.K."/>
            <person name="Kim D.G."/>
            <person name="Zin H."/>
            <person name="Park J."/>
            <person name="Jung H."/>
            <person name="Kim Y.O."/>
            <person name="Kong H.J."/>
            <person name="Kim J.W."/>
            <person name="Kim Y.S."/>
        </authorList>
    </citation>
    <scope>NUCLEOTIDE SEQUENCE [LARGE SCALE GENOMIC DNA]</scope>
    <source>
        <strain evidence="2 3">YPD9-1</strain>
    </source>
</reference>
<evidence type="ECO:0000313" key="3">
    <source>
        <dbReference type="Proteomes" id="UP001649230"/>
    </source>
</evidence>
<keyword evidence="3" id="KW-1185">Reference proteome</keyword>
<accession>A0ABY3SEJ6</accession>
<protein>
    <recommendedName>
        <fullName evidence="1">Pre ATP-grasp domain-containing protein</fullName>
    </recommendedName>
</protein>
<proteinExistence type="predicted"/>
<sequence>MAVPFHLIDYLGKKRQDGVIVWLMNIGVEKYWNRLSPGIVDRNEERIVNRVEEMNLLLCREQDILILRHQPDPAFLAQLKSWGFSIPTILTPRWVDAHTPISELVLGDEDLLQQLTLMAHEREDIFFVPYGVSSLEEQIASRCGLTLIGAPSSLQAVINDKVFNRQIAQQLQMDISEGYICEHVEQIKEACHTLLSEGSGFSKVIIKEPHGASGKGLYLIDDPSRLTPLLARFTRTARTNSDAKWLVEGWYEKRRI</sequence>
<evidence type="ECO:0000259" key="1">
    <source>
        <dbReference type="Pfam" id="PF18604"/>
    </source>
</evidence>
<dbReference type="RefSeq" id="WP_235117693.1">
    <property type="nucleotide sequence ID" value="NZ_CP090978.1"/>
</dbReference>
<dbReference type="Gene3D" id="3.30.470.20">
    <property type="entry name" value="ATP-grasp fold, B domain"/>
    <property type="match status" value="1"/>
</dbReference>
<dbReference type="EMBL" id="CP090978">
    <property type="protein sequence ID" value="UJF31347.1"/>
    <property type="molecule type" value="Genomic_DNA"/>
</dbReference>